<proteinExistence type="inferred from homology"/>
<evidence type="ECO:0000256" key="1">
    <source>
        <dbReference type="ARBA" id="ARBA00007118"/>
    </source>
</evidence>
<keyword evidence="5" id="KW-1185">Reference proteome</keyword>
<dbReference type="PANTHER" id="PTHR43673:SF10">
    <property type="entry name" value="NADH DEHYDROGENASE_NAD(P)H NITROREDUCTASE XCC3605-RELATED"/>
    <property type="match status" value="1"/>
</dbReference>
<evidence type="ECO:0000313" key="4">
    <source>
        <dbReference type="EMBL" id="ACI17692.1"/>
    </source>
</evidence>
<accession>B5Y7J7</accession>
<dbReference type="eggNOG" id="COG0778">
    <property type="taxonomic scope" value="Bacteria"/>
</dbReference>
<keyword evidence="2 4" id="KW-0560">Oxidoreductase</keyword>
<comment type="similarity">
    <text evidence="1">Belongs to the nitroreductase family.</text>
</comment>
<dbReference type="Pfam" id="PF00881">
    <property type="entry name" value="Nitroreductase"/>
    <property type="match status" value="1"/>
</dbReference>
<evidence type="ECO:0000259" key="3">
    <source>
        <dbReference type="Pfam" id="PF00881"/>
    </source>
</evidence>
<dbReference type="InterPro" id="IPR000415">
    <property type="entry name" value="Nitroreductase-like"/>
</dbReference>
<dbReference type="HOGENOM" id="CLU_070764_7_1_9"/>
<dbReference type="PANTHER" id="PTHR43673">
    <property type="entry name" value="NAD(P)H NITROREDUCTASE YDGI-RELATED"/>
    <property type="match status" value="1"/>
</dbReference>
<dbReference type="EC" id="1.6.99.3" evidence="4"/>
<protein>
    <submittedName>
        <fullName evidence="4">NADH dehydrogenase (H(2)o(2)-forming nadh oxidase)(Nadh:oxygen oxidoreductase)</fullName>
        <ecNumber evidence="4">1.6.99.3</ecNumber>
    </submittedName>
</protein>
<dbReference type="STRING" id="309798.COPRO5265_0378"/>
<organism evidence="4 5">
    <name type="scientific">Coprothermobacter proteolyticus (strain ATCC 35245 / DSM 5265 / OCM 4 / BT)</name>
    <dbReference type="NCBI Taxonomy" id="309798"/>
    <lineage>
        <taxon>Bacteria</taxon>
        <taxon>Pseudomonadati</taxon>
        <taxon>Coprothermobacterota</taxon>
        <taxon>Coprothermobacteria</taxon>
        <taxon>Coprothermobacterales</taxon>
        <taxon>Coprothermobacteraceae</taxon>
        <taxon>Coprothermobacter</taxon>
    </lineage>
</organism>
<dbReference type="EMBL" id="CP001145">
    <property type="protein sequence ID" value="ACI17692.1"/>
    <property type="molecule type" value="Genomic_DNA"/>
</dbReference>
<dbReference type="KEGG" id="cpo:COPRO5265_0378"/>
<dbReference type="Proteomes" id="UP000001732">
    <property type="component" value="Chromosome"/>
</dbReference>
<dbReference type="GO" id="GO:0016491">
    <property type="term" value="F:oxidoreductase activity"/>
    <property type="evidence" value="ECO:0007669"/>
    <property type="project" value="UniProtKB-KW"/>
</dbReference>
<dbReference type="Gene3D" id="3.40.109.10">
    <property type="entry name" value="NADH Oxidase"/>
    <property type="match status" value="1"/>
</dbReference>
<name>B5Y7J7_COPPD</name>
<evidence type="ECO:0000313" key="5">
    <source>
        <dbReference type="Proteomes" id="UP000001732"/>
    </source>
</evidence>
<gene>
    <name evidence="4" type="ordered locus">COPRO5265_0378</name>
</gene>
<feature type="domain" description="Nitroreductase" evidence="3">
    <location>
        <begin position="8"/>
        <end position="67"/>
    </location>
</feature>
<evidence type="ECO:0000256" key="2">
    <source>
        <dbReference type="ARBA" id="ARBA00023002"/>
    </source>
</evidence>
<sequence>MENIYDLIKQRRSVRNFKPDSVDDAVLKRILEAALWAPSAGNTQARMFYLVKNPELKKAVASACFDQDHVELAPVIVVACTDVEAMRALYGKRGTTLYGICDVSAAVENLLLAAWSEGLGSCWVGNFSEQELQKALKIPKRFLPVAVVPLGYPAEIPPSPARKSFDESVVIL</sequence>
<dbReference type="SUPFAM" id="SSF55469">
    <property type="entry name" value="FMN-dependent nitroreductase-like"/>
    <property type="match status" value="1"/>
</dbReference>
<dbReference type="AlphaFoldDB" id="B5Y7J7"/>
<dbReference type="InterPro" id="IPR029479">
    <property type="entry name" value="Nitroreductase"/>
</dbReference>
<reference evidence="5" key="1">
    <citation type="submission" date="2008-08" db="EMBL/GenBank/DDBJ databases">
        <title>The complete genome sequence of Coprothermobacter proteolyticus strain ATCC 5245 / DSM 5265 / BT.</title>
        <authorList>
            <person name="Dodson R.J."/>
            <person name="Durkin A.S."/>
            <person name="Wu M."/>
            <person name="Eisen J."/>
            <person name="Sutton G."/>
        </authorList>
    </citation>
    <scope>NUCLEOTIDE SEQUENCE [LARGE SCALE GENOMIC DNA]</scope>
    <source>
        <strain evidence="5">ATCC 35245 / DSM 5265 / OCM 4 / BT</strain>
    </source>
</reference>
<reference evidence="4 5" key="2">
    <citation type="journal article" date="2014" name="Genome Announc.">
        <title>Complete Genome Sequence of Coprothermobacter proteolyticus DSM 5265.</title>
        <authorList>
            <person name="Alexiev A."/>
            <person name="Coil D.A."/>
            <person name="Badger J.H."/>
            <person name="Enticknap J."/>
            <person name="Ward N."/>
            <person name="Robb F.T."/>
            <person name="Eisen J.A."/>
        </authorList>
    </citation>
    <scope>NUCLEOTIDE SEQUENCE [LARGE SCALE GENOMIC DNA]</scope>
    <source>
        <strain evidence="5">ATCC 35245 / DSM 5265 / OCM 4 / BT</strain>
    </source>
</reference>